<reference evidence="8" key="1">
    <citation type="journal article" date="2018" name="PLoS ONE">
        <title>Chinook salmon (Oncorhynchus tshawytscha) genome and transcriptome.</title>
        <authorList>
            <person name="Christensen K.A."/>
            <person name="Leong J.S."/>
            <person name="Sakhrani D."/>
            <person name="Biagi C.A."/>
            <person name="Minkley D.R."/>
            <person name="Withler R.E."/>
            <person name="Rondeau E.B."/>
            <person name="Koop B.F."/>
            <person name="Devlin R.H."/>
        </authorList>
    </citation>
    <scope>NUCLEOTIDE SEQUENCE [LARGE SCALE GENOMIC DNA]</scope>
</reference>
<dbReference type="InterPro" id="IPR032675">
    <property type="entry name" value="LRR_dom_sf"/>
</dbReference>
<dbReference type="AlphaFoldDB" id="A0AAZ3SW16"/>
<dbReference type="InterPro" id="IPR003591">
    <property type="entry name" value="Leu-rich_rpt_typical-subtyp"/>
</dbReference>
<feature type="domain" description="Ig-like" evidence="6">
    <location>
        <begin position="498"/>
        <end position="603"/>
    </location>
</feature>
<dbReference type="PROSITE" id="PS51450">
    <property type="entry name" value="LRR"/>
    <property type="match status" value="5"/>
</dbReference>
<dbReference type="FunFam" id="3.80.10.10:FF:000023">
    <property type="entry name" value="Leucine rich repeats and immunoglobulin like domains 3"/>
    <property type="match status" value="1"/>
</dbReference>
<dbReference type="InterPro" id="IPR001611">
    <property type="entry name" value="Leu-rich_rpt"/>
</dbReference>
<dbReference type="Proteomes" id="UP000694402">
    <property type="component" value="Unassembled WGS sequence"/>
</dbReference>
<keyword evidence="8" id="KW-1185">Reference proteome</keyword>
<evidence type="ECO:0000313" key="8">
    <source>
        <dbReference type="Proteomes" id="UP000694402"/>
    </source>
</evidence>
<sequence>MSASMQPLNAAMYAVVFLLFSRIELILGYDENTRTCPSPCTCFGDLLDCSRLKRRGIPENLPEWTVQFKQRQSQTLSLHTTCDKQPLCLCVYRKLNNNEFETVPDLGPHAANITTLILANNRITKISLEQLRPLQRLETLDLSNNSIVDIKADSFPALPLKNLIMNNNRISTLETGCFVNLSSTLQVLRLNRNRLSTIPAKIFQLPNLQHLELNRNRVRRVEGLTFHGLHALRSLKIQRNGISRLMDGAFWGLSNMEVLQLDYNNLTEVSKGWLYGLLTLQQLHLGHNAIMTLFSSFSCSPSLSFPSHFLSYSHCELPTPLSFSLSLSSFVGLSLLDELHIGNNRVSFIADGAFRGLSHLQMLDLQNNEISWTIEDMNGPFSALDKLRKLFLQGNQIRSVTKKSFSGLDTLEHLDLSNNAIMSVQGNAFVQMKKVEELHLNTSSLLCDCQLKWFPLWVAEQAFLPYVNASCAHPLMLKGKSVFTVRQEDFVCDDFPKPQITVQPETQSAIKSANVTFVCSAASSSDSPMTFAWKKDNEVLNDAEIHNQAHLRAQGGGQGRETEVTEYTTTLQLRSVEFTSEGKYQCVISNHFGSSYSTKAKLTVNSKLNNLLVLILMFVLNWCCR</sequence>
<dbReference type="FunFam" id="2.60.40.10:FF:000224">
    <property type="entry name" value="Leucine rich repeats and immunoglobulin like domains 3"/>
    <property type="match status" value="1"/>
</dbReference>
<dbReference type="PANTHER" id="PTHR24366:SF65">
    <property type="entry name" value="LEUCINE RICH REPEATS AND IMMUNOGLOBULIN LIKE DOMAINS 3"/>
    <property type="match status" value="1"/>
</dbReference>
<evidence type="ECO:0000256" key="5">
    <source>
        <dbReference type="SAM" id="SignalP"/>
    </source>
</evidence>
<keyword evidence="4" id="KW-1015">Disulfide bond</keyword>
<dbReference type="SUPFAM" id="SSF48726">
    <property type="entry name" value="Immunoglobulin"/>
    <property type="match status" value="1"/>
</dbReference>
<dbReference type="InterPro" id="IPR013783">
    <property type="entry name" value="Ig-like_fold"/>
</dbReference>
<dbReference type="PROSITE" id="PS50835">
    <property type="entry name" value="IG_LIKE"/>
    <property type="match status" value="1"/>
</dbReference>
<dbReference type="InterPro" id="IPR003599">
    <property type="entry name" value="Ig_sub"/>
</dbReference>
<feature type="chain" id="PRO_5044316031" description="Ig-like domain-containing protein" evidence="5">
    <location>
        <begin position="29"/>
        <end position="625"/>
    </location>
</feature>
<keyword evidence="2 5" id="KW-0732">Signal</keyword>
<dbReference type="Pfam" id="PF13927">
    <property type="entry name" value="Ig_3"/>
    <property type="match status" value="1"/>
</dbReference>
<dbReference type="Ensembl" id="ENSOTST00005189763.1">
    <property type="protein sequence ID" value="ENSOTSP00005157327.1"/>
    <property type="gene ID" value="ENSOTSG00005008501.2"/>
</dbReference>
<name>A0AAZ3SW16_ONCTS</name>
<evidence type="ECO:0000313" key="7">
    <source>
        <dbReference type="Ensembl" id="ENSOTSP00005157327.1"/>
    </source>
</evidence>
<dbReference type="SMART" id="SM00409">
    <property type="entry name" value="IG"/>
    <property type="match status" value="1"/>
</dbReference>
<reference evidence="7" key="3">
    <citation type="submission" date="2025-09" db="UniProtKB">
        <authorList>
            <consortium name="Ensembl"/>
        </authorList>
    </citation>
    <scope>IDENTIFICATION</scope>
</reference>
<keyword evidence="3" id="KW-0677">Repeat</keyword>
<dbReference type="InterPro" id="IPR003598">
    <property type="entry name" value="Ig_sub2"/>
</dbReference>
<dbReference type="PANTHER" id="PTHR24366">
    <property type="entry name" value="IG(IMMUNOGLOBULIN) AND LRR(LEUCINE RICH REPEAT) DOMAINS"/>
    <property type="match status" value="1"/>
</dbReference>
<dbReference type="InterPro" id="IPR007110">
    <property type="entry name" value="Ig-like_dom"/>
</dbReference>
<dbReference type="GeneTree" id="ENSGT00940000157098"/>
<dbReference type="SUPFAM" id="SSF52058">
    <property type="entry name" value="L domain-like"/>
    <property type="match status" value="1"/>
</dbReference>
<organism evidence="7 8">
    <name type="scientific">Oncorhynchus tshawytscha</name>
    <name type="common">Chinook salmon</name>
    <name type="synonym">Salmo tshawytscha</name>
    <dbReference type="NCBI Taxonomy" id="74940"/>
    <lineage>
        <taxon>Eukaryota</taxon>
        <taxon>Metazoa</taxon>
        <taxon>Chordata</taxon>
        <taxon>Craniata</taxon>
        <taxon>Vertebrata</taxon>
        <taxon>Euteleostomi</taxon>
        <taxon>Actinopterygii</taxon>
        <taxon>Neopterygii</taxon>
        <taxon>Teleostei</taxon>
        <taxon>Protacanthopterygii</taxon>
        <taxon>Salmoniformes</taxon>
        <taxon>Salmonidae</taxon>
        <taxon>Salmoninae</taxon>
        <taxon>Oncorhynchus</taxon>
    </lineage>
</organism>
<dbReference type="SMART" id="SM00365">
    <property type="entry name" value="LRR_SD22"/>
    <property type="match status" value="7"/>
</dbReference>
<dbReference type="Pfam" id="PF13855">
    <property type="entry name" value="LRR_8"/>
    <property type="match status" value="5"/>
</dbReference>
<protein>
    <recommendedName>
        <fullName evidence="6">Ig-like domain-containing protein</fullName>
    </recommendedName>
</protein>
<evidence type="ECO:0000256" key="1">
    <source>
        <dbReference type="ARBA" id="ARBA00022614"/>
    </source>
</evidence>
<dbReference type="InterPro" id="IPR036179">
    <property type="entry name" value="Ig-like_dom_sf"/>
</dbReference>
<proteinExistence type="predicted"/>
<dbReference type="SMART" id="SM00369">
    <property type="entry name" value="LRR_TYP"/>
    <property type="match status" value="11"/>
</dbReference>
<evidence type="ECO:0000259" key="6">
    <source>
        <dbReference type="PROSITE" id="PS50835"/>
    </source>
</evidence>
<evidence type="ECO:0000256" key="3">
    <source>
        <dbReference type="ARBA" id="ARBA00022737"/>
    </source>
</evidence>
<dbReference type="InterPro" id="IPR000483">
    <property type="entry name" value="Cys-rich_flank_reg_C"/>
</dbReference>
<dbReference type="SMART" id="SM00082">
    <property type="entry name" value="LRRCT"/>
    <property type="match status" value="1"/>
</dbReference>
<keyword evidence="1" id="KW-0433">Leucine-rich repeat</keyword>
<dbReference type="SMART" id="SM00408">
    <property type="entry name" value="IGc2"/>
    <property type="match status" value="1"/>
</dbReference>
<gene>
    <name evidence="7" type="primary">LRIG3</name>
</gene>
<evidence type="ECO:0000256" key="4">
    <source>
        <dbReference type="ARBA" id="ARBA00023157"/>
    </source>
</evidence>
<feature type="signal peptide" evidence="5">
    <location>
        <begin position="1"/>
        <end position="28"/>
    </location>
</feature>
<dbReference type="Gene3D" id="3.80.10.10">
    <property type="entry name" value="Ribonuclease Inhibitor"/>
    <property type="match status" value="3"/>
</dbReference>
<evidence type="ECO:0000256" key="2">
    <source>
        <dbReference type="ARBA" id="ARBA00022729"/>
    </source>
</evidence>
<reference evidence="7" key="2">
    <citation type="submission" date="2025-08" db="UniProtKB">
        <authorList>
            <consortium name="Ensembl"/>
        </authorList>
    </citation>
    <scope>IDENTIFICATION</scope>
</reference>
<accession>A0AAZ3SW16</accession>
<dbReference type="Gene3D" id="2.60.40.10">
    <property type="entry name" value="Immunoglobulins"/>
    <property type="match status" value="1"/>
</dbReference>